<dbReference type="EMBL" id="SGUG01000004">
    <property type="protein sequence ID" value="MDG0861588.1"/>
    <property type="molecule type" value="Genomic_DNA"/>
</dbReference>
<protein>
    <submittedName>
        <fullName evidence="1">Uncharacterized protein</fullName>
    </submittedName>
</protein>
<evidence type="ECO:0000313" key="1">
    <source>
        <dbReference type="EMBL" id="MDG0861588.1"/>
    </source>
</evidence>
<keyword evidence="2" id="KW-1185">Reference proteome</keyword>
<sequence length="243" mass="27721">MTDGRAKAHERYHVAMVEVKRRLRAVNRILGAKKSRTLTLDTDNEFSWLQVRKVIELVAFAGISSDEARYAALRMEAKDNPDYTRDWKVGDILKRLSKITPHFLPIPIGSVQVMGDGLWHFNEGKEKQTLERFVEIYERAGEHLHVPNPFGEVSLEQHQQLVTSSRKQLYKDVLYLTSVLWTHAKVGLEFDPKDDEPRGAANPISAWLVQLGKPETDEVRVVLAEGIDRPEGRADKEDVPSDE</sequence>
<dbReference type="Proteomes" id="UP001152766">
    <property type="component" value="Unassembled WGS sequence"/>
</dbReference>
<proteinExistence type="predicted"/>
<comment type="caution">
    <text evidence="1">The sequence shown here is derived from an EMBL/GenBank/DDBJ whole genome shotgun (WGS) entry which is preliminary data.</text>
</comment>
<name>A0A9X4LEC9_9BURK</name>
<dbReference type="AlphaFoldDB" id="A0A9X4LEC9"/>
<gene>
    <name evidence="1" type="ORF">EXJ73_03760</name>
</gene>
<accession>A0A9X4LEC9</accession>
<reference evidence="1" key="1">
    <citation type="submission" date="2019-02" db="EMBL/GenBank/DDBJ databases">
        <title>Draft genome of the type strain Pelomonas aquatica CCUG 52575T.</title>
        <authorList>
            <person name="Gomila M."/>
            <person name="Lalucat J."/>
        </authorList>
    </citation>
    <scope>NUCLEOTIDE SEQUENCE</scope>
    <source>
        <strain evidence="1">CCUG 52575</strain>
    </source>
</reference>
<organism evidence="1 2">
    <name type="scientific">Pelomonas aquatica</name>
    <dbReference type="NCBI Taxonomy" id="431058"/>
    <lineage>
        <taxon>Bacteria</taxon>
        <taxon>Pseudomonadati</taxon>
        <taxon>Pseudomonadota</taxon>
        <taxon>Betaproteobacteria</taxon>
        <taxon>Burkholderiales</taxon>
        <taxon>Sphaerotilaceae</taxon>
        <taxon>Roseateles</taxon>
    </lineage>
</organism>
<dbReference type="RefSeq" id="WP_268149247.1">
    <property type="nucleotide sequence ID" value="NZ_JAPPUW010000006.1"/>
</dbReference>
<evidence type="ECO:0000313" key="2">
    <source>
        <dbReference type="Proteomes" id="UP001152766"/>
    </source>
</evidence>